<accession>A0A382YI20</accession>
<organism evidence="1">
    <name type="scientific">marine metagenome</name>
    <dbReference type="NCBI Taxonomy" id="408172"/>
    <lineage>
        <taxon>unclassified sequences</taxon>
        <taxon>metagenomes</taxon>
        <taxon>ecological metagenomes</taxon>
    </lineage>
</organism>
<sequence>MLYLENYDPANQQTSWGYYIGDLESRIIGGLIPAYFYNYMFLHRDTSLKKINGHLFSLNTKVLAMHQFYGVKEVKVLKNHICKYGELFDIILIEMTRENWISKQESFYHYQAFFEE</sequence>
<dbReference type="Gene3D" id="3.40.630.30">
    <property type="match status" value="1"/>
</dbReference>
<proteinExistence type="predicted"/>
<protein>
    <submittedName>
        <fullName evidence="1">Uncharacterized protein</fullName>
    </submittedName>
</protein>
<dbReference type="EMBL" id="UINC01176011">
    <property type="protein sequence ID" value="SVD82936.1"/>
    <property type="molecule type" value="Genomic_DNA"/>
</dbReference>
<name>A0A382YI20_9ZZZZ</name>
<evidence type="ECO:0000313" key="1">
    <source>
        <dbReference type="EMBL" id="SVD82936.1"/>
    </source>
</evidence>
<reference evidence="1" key="1">
    <citation type="submission" date="2018-05" db="EMBL/GenBank/DDBJ databases">
        <authorList>
            <person name="Lanie J.A."/>
            <person name="Ng W.-L."/>
            <person name="Kazmierczak K.M."/>
            <person name="Andrzejewski T.M."/>
            <person name="Davidsen T.M."/>
            <person name="Wayne K.J."/>
            <person name="Tettelin H."/>
            <person name="Glass J.I."/>
            <person name="Rusch D."/>
            <person name="Podicherti R."/>
            <person name="Tsui H.-C.T."/>
            <person name="Winkler M.E."/>
        </authorList>
    </citation>
    <scope>NUCLEOTIDE SEQUENCE</scope>
</reference>
<dbReference type="AlphaFoldDB" id="A0A382YI20"/>
<gene>
    <name evidence="1" type="ORF">METZ01_LOCUS435790</name>
</gene>